<proteinExistence type="predicted"/>
<accession>A0A0D2VK03</accession>
<dbReference type="Pfam" id="PF19036">
    <property type="entry name" value="Fuz_longin_1"/>
    <property type="match status" value="1"/>
</dbReference>
<dbReference type="InterPro" id="IPR011012">
    <property type="entry name" value="Longin-like_dom_sf"/>
</dbReference>
<feature type="compositionally biased region" description="Low complexity" evidence="1">
    <location>
        <begin position="150"/>
        <end position="167"/>
    </location>
</feature>
<dbReference type="Pfam" id="PF19038">
    <property type="entry name" value="Fuz_longin_3"/>
    <property type="match status" value="1"/>
</dbReference>
<dbReference type="PRINTS" id="PR01546">
    <property type="entry name" value="YEAST73DUF"/>
</dbReference>
<organism evidence="5 6">
    <name type="scientific">Capsaspora owczarzaki (strain ATCC 30864)</name>
    <dbReference type="NCBI Taxonomy" id="595528"/>
    <lineage>
        <taxon>Eukaryota</taxon>
        <taxon>Filasterea</taxon>
        <taxon>Capsaspora</taxon>
    </lineage>
</organism>
<dbReference type="PhylomeDB" id="A0A0D2VK03"/>
<dbReference type="PANTHER" id="PTHR13027">
    <property type="entry name" value="SAND PROTEIN-RELATED"/>
    <property type="match status" value="1"/>
</dbReference>
<evidence type="ECO:0000259" key="3">
    <source>
        <dbReference type="Pfam" id="PF19037"/>
    </source>
</evidence>
<feature type="region of interest" description="Disordered" evidence="1">
    <location>
        <begin position="150"/>
        <end position="180"/>
    </location>
</feature>
<keyword evidence="6" id="KW-1185">Reference proteome</keyword>
<evidence type="ECO:0000256" key="1">
    <source>
        <dbReference type="SAM" id="MobiDB-lite"/>
    </source>
</evidence>
<feature type="domain" description="FUZ/MON1/HPS1 second Longin" evidence="3">
    <location>
        <begin position="358"/>
        <end position="469"/>
    </location>
</feature>
<dbReference type="PANTHER" id="PTHR13027:SF7">
    <property type="entry name" value="VACUOLAR FUSION PROTEIN MON1 HOMOLOG"/>
    <property type="match status" value="1"/>
</dbReference>
<name>A0A0D2VK03_CAPO3</name>
<dbReference type="FunCoup" id="A0A0D2VK03">
    <property type="interactions" value="217"/>
</dbReference>
<dbReference type="InterPro" id="IPR043970">
    <property type="entry name" value="FUZ/MON1/HPS1_longin_3"/>
</dbReference>
<dbReference type="GO" id="GO:0035658">
    <property type="term" value="C:Mon1-Ccz1 complex"/>
    <property type="evidence" value="ECO:0007669"/>
    <property type="project" value="TreeGrafter"/>
</dbReference>
<dbReference type="EMBL" id="KE346361">
    <property type="protein sequence ID" value="KJE90347.1"/>
    <property type="molecule type" value="Genomic_DNA"/>
</dbReference>
<dbReference type="InParanoid" id="A0A0D2VK03"/>
<feature type="domain" description="FUZ/MON1/HPS1 third Longin" evidence="4">
    <location>
        <begin position="498"/>
        <end position="598"/>
    </location>
</feature>
<dbReference type="Proteomes" id="UP000008743">
    <property type="component" value="Unassembled WGS sequence"/>
</dbReference>
<dbReference type="GO" id="GO:0016192">
    <property type="term" value="P:vesicle-mediated transport"/>
    <property type="evidence" value="ECO:0007669"/>
    <property type="project" value="InterPro"/>
</dbReference>
<dbReference type="SUPFAM" id="SSF64356">
    <property type="entry name" value="SNARE-like"/>
    <property type="match status" value="1"/>
</dbReference>
<dbReference type="InterPro" id="IPR043971">
    <property type="entry name" value="FUZ/MON1/HPS1_longin_2"/>
</dbReference>
<dbReference type="OrthoDB" id="272411at2759"/>
<evidence type="ECO:0000259" key="2">
    <source>
        <dbReference type="Pfam" id="PF19036"/>
    </source>
</evidence>
<evidence type="ECO:0000313" key="6">
    <source>
        <dbReference type="Proteomes" id="UP000008743"/>
    </source>
</evidence>
<dbReference type="GO" id="GO:0006623">
    <property type="term" value="P:protein targeting to vacuole"/>
    <property type="evidence" value="ECO:0007669"/>
    <property type="project" value="InterPro"/>
</dbReference>
<dbReference type="InterPro" id="IPR043972">
    <property type="entry name" value="FUZ/MON1/HPS1_longin_1"/>
</dbReference>
<protein>
    <submittedName>
        <fullName evidence="5">Mon1a protein</fullName>
    </submittedName>
</protein>
<feature type="compositionally biased region" description="Acidic residues" evidence="1">
    <location>
        <begin position="69"/>
        <end position="82"/>
    </location>
</feature>
<reference evidence="6" key="1">
    <citation type="submission" date="2011-02" db="EMBL/GenBank/DDBJ databases">
        <title>The Genome Sequence of Capsaspora owczarzaki ATCC 30864.</title>
        <authorList>
            <person name="Russ C."/>
            <person name="Cuomo C."/>
            <person name="Burger G."/>
            <person name="Gray M.W."/>
            <person name="Holland P.W.H."/>
            <person name="King N."/>
            <person name="Lang F.B.F."/>
            <person name="Roger A.J."/>
            <person name="Ruiz-Trillo I."/>
            <person name="Young S.K."/>
            <person name="Zeng Q."/>
            <person name="Gargeya S."/>
            <person name="Alvarado L."/>
            <person name="Berlin A."/>
            <person name="Chapman S.B."/>
            <person name="Chen Z."/>
            <person name="Freedman E."/>
            <person name="Gellesch M."/>
            <person name="Goldberg J."/>
            <person name="Griggs A."/>
            <person name="Gujja S."/>
            <person name="Heilman E."/>
            <person name="Heiman D."/>
            <person name="Howarth C."/>
            <person name="Mehta T."/>
            <person name="Neiman D."/>
            <person name="Pearson M."/>
            <person name="Roberts A."/>
            <person name="Saif S."/>
            <person name="Shea T."/>
            <person name="Shenoy N."/>
            <person name="Sisk P."/>
            <person name="Stolte C."/>
            <person name="Sykes S."/>
            <person name="White J."/>
            <person name="Yandava C."/>
            <person name="Haas B."/>
            <person name="Nusbaum C."/>
            <person name="Birren B."/>
        </authorList>
    </citation>
    <scope>NUCLEOTIDE SEQUENCE</scope>
    <source>
        <strain evidence="6">ATCC 30864</strain>
    </source>
</reference>
<feature type="compositionally biased region" description="Low complexity" evidence="1">
    <location>
        <begin position="83"/>
        <end position="113"/>
    </location>
</feature>
<dbReference type="STRING" id="595528.A0A0D2VK03"/>
<dbReference type="InterPro" id="IPR004353">
    <property type="entry name" value="Mon1"/>
</dbReference>
<dbReference type="AlphaFoldDB" id="A0A0D2VK03"/>
<feature type="domain" description="FUZ/MON1/HPS1 first Longin" evidence="2">
    <location>
        <begin position="197"/>
        <end position="319"/>
    </location>
</feature>
<evidence type="ECO:0000313" key="5">
    <source>
        <dbReference type="EMBL" id="KJE90347.1"/>
    </source>
</evidence>
<evidence type="ECO:0000259" key="4">
    <source>
        <dbReference type="Pfam" id="PF19038"/>
    </source>
</evidence>
<feature type="region of interest" description="Disordered" evidence="1">
    <location>
        <begin position="1"/>
        <end position="113"/>
    </location>
</feature>
<sequence length="609" mass="65817">MASEIEFLGEAPGSHYSGDALLLADEEADDSVSVSGGSSTPTSQLLAGGVGSAGPDTDAVASALQAGDLEADRDDDDDDDDGAANPSSSSQPAATGGTAAATAASPARRPRLASTSLKEALRAEASVSSRSGASAANANAAASSATAGLAPAASSPASNNSASSTASDKPAPQAAHQSDSVVESAEDIPFNWAADEKHIFILSNAGKPIYSRYGSEDRLVTMMGVIQALVSFVQDKNDTLRSIIAGDYRFVFLSKGPIILVAVARTGESEMHLSSQLHIVYNQIISVLTHTQLTSIFEQRRNYDLRRMLAGTEKFFDSLITLVDSDPSFFLTAVRCLPLAPTIRNTIGQTLQQNRPADLLFAMMIAEKQLVTLVRPKKYPLHPSDLLLIFNLVNASTSFSAAESWIPLCLPKFNNRGFLHAHVSYLDADLETDADAPARSGSGRVCLLLITTNKDLFFVLSEFRKQILQSLQATQSMEAIQDALDRENYRIAHVDIAGLRHFIYKSKNTSQFTQPELEAPYTTPEERQRLFRQYQHVHSAIHSTARPLKIYFNNGSKEAMLGWITTNFELYATFGPLVTKSGAIAAVNRLLQWIKHEEDKLFILNAQVF</sequence>
<gene>
    <name evidence="5" type="ORF">CAOG_001671</name>
</gene>
<dbReference type="Pfam" id="PF19037">
    <property type="entry name" value="Fuz_longin_2"/>
    <property type="match status" value="1"/>
</dbReference>